<reference evidence="2" key="2">
    <citation type="journal article" date="2015" name="Fish Shellfish Immunol.">
        <title>Early steps in the European eel (Anguilla anguilla)-Vibrio vulnificus interaction in the gills: Role of the RtxA13 toxin.</title>
        <authorList>
            <person name="Callol A."/>
            <person name="Pajuelo D."/>
            <person name="Ebbesson L."/>
            <person name="Teles M."/>
            <person name="MacKenzie S."/>
            <person name="Amaro C."/>
        </authorList>
    </citation>
    <scope>NUCLEOTIDE SEQUENCE</scope>
</reference>
<dbReference type="EMBL" id="GBXM01003765">
    <property type="protein sequence ID" value="JAI04813.1"/>
    <property type="molecule type" value="Transcribed_RNA"/>
</dbReference>
<feature type="transmembrane region" description="Helical" evidence="1">
    <location>
        <begin position="12"/>
        <end position="31"/>
    </location>
</feature>
<dbReference type="AlphaFoldDB" id="A0A0E9XQ03"/>
<name>A0A0E9XQ03_ANGAN</name>
<protein>
    <submittedName>
        <fullName evidence="2">Uncharacterized protein</fullName>
    </submittedName>
</protein>
<evidence type="ECO:0000313" key="2">
    <source>
        <dbReference type="EMBL" id="JAI04813.1"/>
    </source>
</evidence>
<organism evidence="2">
    <name type="scientific">Anguilla anguilla</name>
    <name type="common">European freshwater eel</name>
    <name type="synonym">Muraena anguilla</name>
    <dbReference type="NCBI Taxonomy" id="7936"/>
    <lineage>
        <taxon>Eukaryota</taxon>
        <taxon>Metazoa</taxon>
        <taxon>Chordata</taxon>
        <taxon>Craniata</taxon>
        <taxon>Vertebrata</taxon>
        <taxon>Euteleostomi</taxon>
        <taxon>Actinopterygii</taxon>
        <taxon>Neopterygii</taxon>
        <taxon>Teleostei</taxon>
        <taxon>Anguilliformes</taxon>
        <taxon>Anguillidae</taxon>
        <taxon>Anguilla</taxon>
    </lineage>
</organism>
<reference evidence="2" key="1">
    <citation type="submission" date="2014-11" db="EMBL/GenBank/DDBJ databases">
        <authorList>
            <person name="Amaro Gonzalez C."/>
        </authorList>
    </citation>
    <scope>NUCLEOTIDE SEQUENCE</scope>
</reference>
<keyword evidence="1" id="KW-1133">Transmembrane helix</keyword>
<proteinExistence type="predicted"/>
<evidence type="ECO:0000256" key="1">
    <source>
        <dbReference type="SAM" id="Phobius"/>
    </source>
</evidence>
<sequence>MSLECLESQIGYVDMLCFFSLYYLFLVNNICPGKLNVNMKLSLKRVFTLLEISWSHEFWS</sequence>
<keyword evidence="1" id="KW-0812">Transmembrane</keyword>
<accession>A0A0E9XQ03</accession>
<keyword evidence="1" id="KW-0472">Membrane</keyword>